<proteinExistence type="predicted"/>
<keyword evidence="2" id="KW-1185">Reference proteome</keyword>
<dbReference type="AlphaFoldDB" id="R1HE32"/>
<reference evidence="1 2" key="1">
    <citation type="submission" date="2013-02" db="EMBL/GenBank/DDBJ databases">
        <title>Draft genome sequence of Amycolatopsis vancoresmycina strain DSM 44592T.</title>
        <authorList>
            <person name="Kumar S."/>
            <person name="Kaur N."/>
            <person name="Kaur C."/>
            <person name="Raghava G.P.S."/>
            <person name="Mayilraj S."/>
        </authorList>
    </citation>
    <scope>NUCLEOTIDE SEQUENCE [LARGE SCALE GENOMIC DNA]</scope>
    <source>
        <strain evidence="1 2">DSM 44592</strain>
    </source>
</reference>
<organism evidence="1 2">
    <name type="scientific">Amycolatopsis vancoresmycina DSM 44592</name>
    <dbReference type="NCBI Taxonomy" id="1292037"/>
    <lineage>
        <taxon>Bacteria</taxon>
        <taxon>Bacillati</taxon>
        <taxon>Actinomycetota</taxon>
        <taxon>Actinomycetes</taxon>
        <taxon>Pseudonocardiales</taxon>
        <taxon>Pseudonocardiaceae</taxon>
        <taxon>Amycolatopsis</taxon>
    </lineage>
</organism>
<accession>R1HE32</accession>
<sequence length="147" mass="15679">MTSSEDAVLRRIRDLWSAVDPPPPLLADWALFALEPAGPDIEILKTCGCREPATTRGGERTHSMTFEGTSRTVVLTVTQSAADTIRVDGWLTPPGAVAVELRTADGPRPARSDEQGRFAFDGVARGPVQLVVRDRGTALTPSVVVGT</sequence>
<evidence type="ECO:0000313" key="2">
    <source>
        <dbReference type="Proteomes" id="UP000014139"/>
    </source>
</evidence>
<evidence type="ECO:0008006" key="3">
    <source>
        <dbReference type="Google" id="ProtNLM"/>
    </source>
</evidence>
<evidence type="ECO:0000313" key="1">
    <source>
        <dbReference type="EMBL" id="EOD58686.1"/>
    </source>
</evidence>
<dbReference type="EMBL" id="AOUO01000747">
    <property type="protein sequence ID" value="EOD58686.1"/>
    <property type="molecule type" value="Genomic_DNA"/>
</dbReference>
<comment type="caution">
    <text evidence="1">The sequence shown here is derived from an EMBL/GenBank/DDBJ whole genome shotgun (WGS) entry which is preliminary data.</text>
</comment>
<protein>
    <recommendedName>
        <fullName evidence="3">Carboxypeptidase regulatory-like domain-containing protein</fullName>
    </recommendedName>
</protein>
<gene>
    <name evidence="1" type="ORF">H480_42860</name>
</gene>
<dbReference type="RefSeq" id="WP_004562233.1">
    <property type="nucleotide sequence ID" value="NZ_AOUO01000747.1"/>
</dbReference>
<dbReference type="Proteomes" id="UP000014139">
    <property type="component" value="Unassembled WGS sequence"/>
</dbReference>
<name>R1HE32_9PSEU</name>
<dbReference type="PATRIC" id="fig|1292037.4.peg.8033"/>